<protein>
    <submittedName>
        <fullName evidence="1">Uncharacterized protein</fullName>
    </submittedName>
</protein>
<evidence type="ECO:0000313" key="2">
    <source>
        <dbReference type="Proteomes" id="UP000479000"/>
    </source>
</evidence>
<proteinExistence type="predicted"/>
<dbReference type="Proteomes" id="UP000479000">
    <property type="component" value="Unassembled WGS sequence"/>
</dbReference>
<accession>A0A6H5HP71</accession>
<organism evidence="1 2">
    <name type="scientific">Nesidiocoris tenuis</name>
    <dbReference type="NCBI Taxonomy" id="355587"/>
    <lineage>
        <taxon>Eukaryota</taxon>
        <taxon>Metazoa</taxon>
        <taxon>Ecdysozoa</taxon>
        <taxon>Arthropoda</taxon>
        <taxon>Hexapoda</taxon>
        <taxon>Insecta</taxon>
        <taxon>Pterygota</taxon>
        <taxon>Neoptera</taxon>
        <taxon>Paraneoptera</taxon>
        <taxon>Hemiptera</taxon>
        <taxon>Heteroptera</taxon>
        <taxon>Panheteroptera</taxon>
        <taxon>Cimicomorpha</taxon>
        <taxon>Miridae</taxon>
        <taxon>Dicyphina</taxon>
        <taxon>Nesidiocoris</taxon>
    </lineage>
</organism>
<gene>
    <name evidence="1" type="ORF">NTEN_LOCUS23833</name>
</gene>
<evidence type="ECO:0000313" key="1">
    <source>
        <dbReference type="EMBL" id="CAB0020239.1"/>
    </source>
</evidence>
<reference evidence="1 2" key="1">
    <citation type="submission" date="2020-02" db="EMBL/GenBank/DDBJ databases">
        <authorList>
            <person name="Ferguson B K."/>
        </authorList>
    </citation>
    <scope>NUCLEOTIDE SEQUENCE [LARGE SCALE GENOMIC DNA]</scope>
</reference>
<dbReference type="AlphaFoldDB" id="A0A6H5HP71"/>
<name>A0A6H5HP71_9HEMI</name>
<keyword evidence="2" id="KW-1185">Reference proteome</keyword>
<sequence length="173" mass="18585">MSVKELRLSSNSRSAFPLCSAATTMIPAPQFTMSRFSVAPIMMPAPQFAMSRFLATLTLILAPQHRIAAVFSSSNADSCPAVHNVTVFNHSNAILAPQFTMSPFSVAPTLIPAPQTFIACTMSIPATFLTLSLFSAEPTFIGGAAAHCRSKVDSGDRQVNCFDTDLFLGWHLL</sequence>
<dbReference type="EMBL" id="CADCXU010035140">
    <property type="protein sequence ID" value="CAB0020239.1"/>
    <property type="molecule type" value="Genomic_DNA"/>
</dbReference>